<accession>A0ACD3AYZ9</accession>
<reference evidence="1 2" key="1">
    <citation type="journal article" date="2019" name="Nat. Ecol. Evol.">
        <title>Megaphylogeny resolves global patterns of mushroom evolution.</title>
        <authorList>
            <person name="Varga T."/>
            <person name="Krizsan K."/>
            <person name="Foldi C."/>
            <person name="Dima B."/>
            <person name="Sanchez-Garcia M."/>
            <person name="Sanchez-Ramirez S."/>
            <person name="Szollosi G.J."/>
            <person name="Szarkandi J.G."/>
            <person name="Papp V."/>
            <person name="Albert L."/>
            <person name="Andreopoulos W."/>
            <person name="Angelini C."/>
            <person name="Antonin V."/>
            <person name="Barry K.W."/>
            <person name="Bougher N.L."/>
            <person name="Buchanan P."/>
            <person name="Buyck B."/>
            <person name="Bense V."/>
            <person name="Catcheside P."/>
            <person name="Chovatia M."/>
            <person name="Cooper J."/>
            <person name="Damon W."/>
            <person name="Desjardin D."/>
            <person name="Finy P."/>
            <person name="Geml J."/>
            <person name="Haridas S."/>
            <person name="Hughes K."/>
            <person name="Justo A."/>
            <person name="Karasinski D."/>
            <person name="Kautmanova I."/>
            <person name="Kiss B."/>
            <person name="Kocsube S."/>
            <person name="Kotiranta H."/>
            <person name="LaButti K.M."/>
            <person name="Lechner B.E."/>
            <person name="Liimatainen K."/>
            <person name="Lipzen A."/>
            <person name="Lukacs Z."/>
            <person name="Mihaltcheva S."/>
            <person name="Morgado L.N."/>
            <person name="Niskanen T."/>
            <person name="Noordeloos M.E."/>
            <person name="Ohm R.A."/>
            <person name="Ortiz-Santana B."/>
            <person name="Ovrebo C."/>
            <person name="Racz N."/>
            <person name="Riley R."/>
            <person name="Savchenko A."/>
            <person name="Shiryaev A."/>
            <person name="Soop K."/>
            <person name="Spirin V."/>
            <person name="Szebenyi C."/>
            <person name="Tomsovsky M."/>
            <person name="Tulloss R.E."/>
            <person name="Uehling J."/>
            <person name="Grigoriev I.V."/>
            <person name="Vagvolgyi C."/>
            <person name="Papp T."/>
            <person name="Martin F.M."/>
            <person name="Miettinen O."/>
            <person name="Hibbett D.S."/>
            <person name="Nagy L.G."/>
        </authorList>
    </citation>
    <scope>NUCLEOTIDE SEQUENCE [LARGE SCALE GENOMIC DNA]</scope>
    <source>
        <strain evidence="1 2">NL-1719</strain>
    </source>
</reference>
<protein>
    <submittedName>
        <fullName evidence="1">Uncharacterized protein</fullName>
    </submittedName>
</protein>
<sequence>MDTALPSSAQAGSSQSRFERDEDYYFEDGSCVLLVQDTLFNVHRSILSRDSSSFGTMFSLPHGDKEAEGKSDTNPVVLVGDTVEEFKHFLWALYALPPELRLVTSSNAELTRLIDITCIANKYSFRTIEMWALDAIQEYVNQKPCPILGPLVVEASSGDVIPFPRESTTQTLQNTAQLTQLIRLAQLCHHDKLLNTLIALLKQLMGTSIHYAYLAMTIADEYDLRSLKGIAYLEVMQKSSIVSPFQTDPFPAPVFDNGSTGAAGNAVNTKLSKDTKEGRLTLSSSQRLRLLSGHYRLTIAWERLRVTPPQFAHTLSCGATWHQHGCTQSWLEFWKEKTKSDVVLSLGPADVLGRLKQLTKDFDRWGSATYMHHDCRVAARKSIQEAAKAIEDTLPDYFSDEAGLGLVL</sequence>
<name>A0ACD3AYZ9_9AGAR</name>
<proteinExistence type="predicted"/>
<keyword evidence="2" id="KW-1185">Reference proteome</keyword>
<organism evidence="1 2">
    <name type="scientific">Pluteus cervinus</name>
    <dbReference type="NCBI Taxonomy" id="181527"/>
    <lineage>
        <taxon>Eukaryota</taxon>
        <taxon>Fungi</taxon>
        <taxon>Dikarya</taxon>
        <taxon>Basidiomycota</taxon>
        <taxon>Agaricomycotina</taxon>
        <taxon>Agaricomycetes</taxon>
        <taxon>Agaricomycetidae</taxon>
        <taxon>Agaricales</taxon>
        <taxon>Pluteineae</taxon>
        <taxon>Pluteaceae</taxon>
        <taxon>Pluteus</taxon>
    </lineage>
</organism>
<evidence type="ECO:0000313" key="2">
    <source>
        <dbReference type="Proteomes" id="UP000308600"/>
    </source>
</evidence>
<gene>
    <name evidence="1" type="ORF">BDN72DRAFT_765735</name>
</gene>
<evidence type="ECO:0000313" key="1">
    <source>
        <dbReference type="EMBL" id="TFK70965.1"/>
    </source>
</evidence>
<dbReference type="EMBL" id="ML208305">
    <property type="protein sequence ID" value="TFK70965.1"/>
    <property type="molecule type" value="Genomic_DNA"/>
</dbReference>
<dbReference type="Proteomes" id="UP000308600">
    <property type="component" value="Unassembled WGS sequence"/>
</dbReference>